<reference evidence="1 2" key="1">
    <citation type="submission" date="2016-10" db="EMBL/GenBank/DDBJ databases">
        <authorList>
            <person name="Varghese N."/>
            <person name="Submissions S."/>
        </authorList>
    </citation>
    <scope>NUCLEOTIDE SEQUENCE [LARGE SCALE GENOMIC DNA]</scope>
    <source>
        <strain evidence="1 2">PDC82</strain>
    </source>
</reference>
<protein>
    <submittedName>
        <fullName evidence="1">Uncharacterized protein</fullName>
    </submittedName>
</protein>
<sequence length="52" mass="5318">MFRSSSLKPVVSARALVIAVVFAAIFAAPCIYDATSNEASPLAGFLGVVSAM</sequence>
<evidence type="ECO:0000313" key="2">
    <source>
        <dbReference type="Proteomes" id="UP000198917"/>
    </source>
</evidence>
<gene>
    <name evidence="1" type="ORF">SAMN05428983_3597</name>
</gene>
<name>A0A3G2CYE2_9HYPH</name>
<dbReference type="AlphaFoldDB" id="A0A3G2CYE2"/>
<comment type="caution">
    <text evidence="1">The sequence shown here is derived from an EMBL/GenBank/DDBJ whole genome shotgun (WGS) entry which is preliminary data.</text>
</comment>
<dbReference type="EMBL" id="FNEW01000003">
    <property type="protein sequence ID" value="SDK01140.1"/>
    <property type="molecule type" value="Genomic_DNA"/>
</dbReference>
<proteinExistence type="predicted"/>
<dbReference type="Proteomes" id="UP000198917">
    <property type="component" value="Unassembled WGS sequence"/>
</dbReference>
<accession>A0A3G2CYE2</accession>
<organism evidence="1 2">
    <name type="scientific">Agrobacterium fabrum</name>
    <dbReference type="NCBI Taxonomy" id="1176649"/>
    <lineage>
        <taxon>Bacteria</taxon>
        <taxon>Pseudomonadati</taxon>
        <taxon>Pseudomonadota</taxon>
        <taxon>Alphaproteobacteria</taxon>
        <taxon>Hyphomicrobiales</taxon>
        <taxon>Rhizobiaceae</taxon>
        <taxon>Rhizobium/Agrobacterium group</taxon>
        <taxon>Agrobacterium</taxon>
        <taxon>Agrobacterium tumefaciens complex</taxon>
    </lineage>
</organism>
<evidence type="ECO:0000313" key="1">
    <source>
        <dbReference type="EMBL" id="SDK01140.1"/>
    </source>
</evidence>